<reference evidence="2" key="2">
    <citation type="submission" date="2020-09" db="EMBL/GenBank/DDBJ databases">
        <authorList>
            <person name="Sun Q."/>
            <person name="Zhou Y."/>
        </authorList>
    </citation>
    <scope>NUCLEOTIDE SEQUENCE</scope>
    <source>
        <strain evidence="2">CGMCC 1.12813</strain>
    </source>
</reference>
<dbReference type="Pfam" id="PF07876">
    <property type="entry name" value="Dabb"/>
    <property type="match status" value="1"/>
</dbReference>
<protein>
    <recommendedName>
        <fullName evidence="1">Stress-response A/B barrel domain-containing protein</fullName>
    </recommendedName>
</protein>
<dbReference type="SUPFAM" id="SSF54909">
    <property type="entry name" value="Dimeric alpha+beta barrel"/>
    <property type="match status" value="1"/>
</dbReference>
<gene>
    <name evidence="2" type="ORF">GCM10010979_15380</name>
</gene>
<evidence type="ECO:0000259" key="1">
    <source>
        <dbReference type="PROSITE" id="PS51502"/>
    </source>
</evidence>
<sequence length="98" mass="10631">MIRHVAVFTFVPEFTPAARAHWIAMIRDLPEQIPEVLSMSVGEDVLHGPASHELAIVADFSTLADLETYSTHPAHAAVLAVSKDVKASLAVVDFEVEP</sequence>
<evidence type="ECO:0000313" key="3">
    <source>
        <dbReference type="Proteomes" id="UP000606922"/>
    </source>
</evidence>
<proteinExistence type="predicted"/>
<dbReference type="Gene3D" id="3.30.70.100">
    <property type="match status" value="1"/>
</dbReference>
<dbReference type="AlphaFoldDB" id="A0A916SI50"/>
<feature type="domain" description="Stress-response A/B barrel" evidence="1">
    <location>
        <begin position="2"/>
        <end position="94"/>
    </location>
</feature>
<dbReference type="PANTHER" id="PTHR37832:SF1">
    <property type="entry name" value="STRESS-RESPONSE A_B BARREL DOMAIN-CONTAINING PROTEIN"/>
    <property type="match status" value="1"/>
</dbReference>
<name>A0A916SI50_9MICO</name>
<dbReference type="PROSITE" id="PS51502">
    <property type="entry name" value="S_R_A_B_BARREL"/>
    <property type="match status" value="1"/>
</dbReference>
<dbReference type="EMBL" id="BMGB01000001">
    <property type="protein sequence ID" value="GGB01718.1"/>
    <property type="molecule type" value="Genomic_DNA"/>
</dbReference>
<comment type="caution">
    <text evidence="2">The sequence shown here is derived from an EMBL/GenBank/DDBJ whole genome shotgun (WGS) entry which is preliminary data.</text>
</comment>
<dbReference type="InterPro" id="IPR011008">
    <property type="entry name" value="Dimeric_a/b-barrel"/>
</dbReference>
<dbReference type="RefSeq" id="WP_188510054.1">
    <property type="nucleotide sequence ID" value="NZ_BMGB01000001.1"/>
</dbReference>
<dbReference type="SMART" id="SM00886">
    <property type="entry name" value="Dabb"/>
    <property type="match status" value="1"/>
</dbReference>
<accession>A0A916SI50</accession>
<keyword evidence="3" id="KW-1185">Reference proteome</keyword>
<dbReference type="Proteomes" id="UP000606922">
    <property type="component" value="Unassembled WGS sequence"/>
</dbReference>
<evidence type="ECO:0000313" key="2">
    <source>
        <dbReference type="EMBL" id="GGB01718.1"/>
    </source>
</evidence>
<reference evidence="2" key="1">
    <citation type="journal article" date="2014" name="Int. J. Syst. Evol. Microbiol.">
        <title>Complete genome sequence of Corynebacterium casei LMG S-19264T (=DSM 44701T), isolated from a smear-ripened cheese.</title>
        <authorList>
            <consortium name="US DOE Joint Genome Institute (JGI-PGF)"/>
            <person name="Walter F."/>
            <person name="Albersmeier A."/>
            <person name="Kalinowski J."/>
            <person name="Ruckert C."/>
        </authorList>
    </citation>
    <scope>NUCLEOTIDE SEQUENCE</scope>
    <source>
        <strain evidence="2">CGMCC 1.12813</strain>
    </source>
</reference>
<dbReference type="InterPro" id="IPR013097">
    <property type="entry name" value="Dabb"/>
</dbReference>
<dbReference type="PANTHER" id="PTHR37832">
    <property type="entry name" value="BLL2683 PROTEIN"/>
    <property type="match status" value="1"/>
</dbReference>
<organism evidence="2 3">
    <name type="scientific">Conyzicola nivalis</name>
    <dbReference type="NCBI Taxonomy" id="1477021"/>
    <lineage>
        <taxon>Bacteria</taxon>
        <taxon>Bacillati</taxon>
        <taxon>Actinomycetota</taxon>
        <taxon>Actinomycetes</taxon>
        <taxon>Micrococcales</taxon>
        <taxon>Microbacteriaceae</taxon>
        <taxon>Conyzicola</taxon>
    </lineage>
</organism>